<dbReference type="InterPro" id="IPR009057">
    <property type="entry name" value="Homeodomain-like_sf"/>
</dbReference>
<feature type="compositionally biased region" description="Basic and acidic residues" evidence="7">
    <location>
        <begin position="22"/>
        <end position="31"/>
    </location>
</feature>
<dbReference type="GO" id="GO:0000976">
    <property type="term" value="F:transcription cis-regulatory region binding"/>
    <property type="evidence" value="ECO:0007669"/>
    <property type="project" value="InterPro"/>
</dbReference>
<keyword evidence="10" id="KW-1185">Reference proteome</keyword>
<keyword evidence="2" id="KW-0217">Developmental protein</keyword>
<keyword evidence="5" id="KW-0804">Transcription</keyword>
<keyword evidence="4" id="KW-0805">Transcription regulation</keyword>
<evidence type="ECO:0000313" key="10">
    <source>
        <dbReference type="Proteomes" id="UP000000226"/>
    </source>
</evidence>
<dbReference type="Proteomes" id="UP000000226">
    <property type="component" value="Chromosome 10"/>
</dbReference>
<accession>V7AMH1</accession>
<feature type="compositionally biased region" description="Low complexity" evidence="7">
    <location>
        <begin position="34"/>
        <end position="43"/>
    </location>
</feature>
<feature type="region of interest" description="Disordered" evidence="7">
    <location>
        <begin position="1"/>
        <end position="53"/>
    </location>
</feature>
<dbReference type="OMA" id="RAQNLMP"/>
<evidence type="ECO:0000256" key="3">
    <source>
        <dbReference type="ARBA" id="ARBA00022782"/>
    </source>
</evidence>
<dbReference type="Gramene" id="ESW06807">
    <property type="protein sequence ID" value="ESW06807"/>
    <property type="gene ID" value="PHAVU_010G078400g"/>
</dbReference>
<sequence>MGESRVSHCSKTSPSNIDEEECERHANEDQSKQNNNGGSSSNSTAEESEKKIRPYIRSKLPRLRWTPDLHLRFIHAVQRLGGQERATPKLVLQLMNMKGLSIAHVKSHLQMFRSKKVDDRNQVFSNHTSLVEIGDKNIYNLSQLSMLQAYNPSQSSSYSYTNNNYPSYGFGDASFGVYEKLVHIPFDWSNGISQAGSSISGEQSTSKTREPKYEFFSFGACESLFTRFSNVDRTPSNNIIQQRAQNLMPMNPTTEMKTLKRKAQDTSLDLNLSLKLNTKMDAEGTKLEDHEAHSNLSLSLCSQSSSSNLSRG</sequence>
<dbReference type="InterPro" id="IPR017930">
    <property type="entry name" value="Myb_dom"/>
</dbReference>
<dbReference type="PANTHER" id="PTHR31496">
    <property type="entry name" value="TRANSCRIPTION FACTOR KAN2-RELATED"/>
    <property type="match status" value="1"/>
</dbReference>
<dbReference type="GO" id="GO:0010158">
    <property type="term" value="P:abaxial cell fate specification"/>
    <property type="evidence" value="ECO:0007669"/>
    <property type="project" value="InterPro"/>
</dbReference>
<evidence type="ECO:0000256" key="4">
    <source>
        <dbReference type="ARBA" id="ARBA00023015"/>
    </source>
</evidence>
<organism evidence="9 10">
    <name type="scientific">Phaseolus vulgaris</name>
    <name type="common">Kidney bean</name>
    <name type="synonym">French bean</name>
    <dbReference type="NCBI Taxonomy" id="3885"/>
    <lineage>
        <taxon>Eukaryota</taxon>
        <taxon>Viridiplantae</taxon>
        <taxon>Streptophyta</taxon>
        <taxon>Embryophyta</taxon>
        <taxon>Tracheophyta</taxon>
        <taxon>Spermatophyta</taxon>
        <taxon>Magnoliopsida</taxon>
        <taxon>eudicotyledons</taxon>
        <taxon>Gunneridae</taxon>
        <taxon>Pentapetalae</taxon>
        <taxon>rosids</taxon>
        <taxon>fabids</taxon>
        <taxon>Fabales</taxon>
        <taxon>Fabaceae</taxon>
        <taxon>Papilionoideae</taxon>
        <taxon>50 kb inversion clade</taxon>
        <taxon>NPAAA clade</taxon>
        <taxon>indigoferoid/millettioid clade</taxon>
        <taxon>Phaseoleae</taxon>
        <taxon>Phaseolus</taxon>
    </lineage>
</organism>
<evidence type="ECO:0000256" key="2">
    <source>
        <dbReference type="ARBA" id="ARBA00022473"/>
    </source>
</evidence>
<dbReference type="InterPro" id="IPR001005">
    <property type="entry name" value="SANT/Myb"/>
</dbReference>
<dbReference type="GO" id="GO:0005634">
    <property type="term" value="C:nucleus"/>
    <property type="evidence" value="ECO:0007669"/>
    <property type="project" value="UniProtKB-SubCell"/>
</dbReference>
<dbReference type="Pfam" id="PF00249">
    <property type="entry name" value="Myb_DNA-binding"/>
    <property type="match status" value="1"/>
</dbReference>
<evidence type="ECO:0000256" key="7">
    <source>
        <dbReference type="SAM" id="MobiDB-lite"/>
    </source>
</evidence>
<protein>
    <recommendedName>
        <fullName evidence="8">HTH myb-type domain-containing protein</fullName>
    </recommendedName>
</protein>
<keyword evidence="3" id="KW-0221">Differentiation</keyword>
<keyword evidence="6" id="KW-0539">Nucleus</keyword>
<evidence type="ECO:0000256" key="1">
    <source>
        <dbReference type="ARBA" id="ARBA00004123"/>
    </source>
</evidence>
<dbReference type="eggNOG" id="ENOG502QUT4">
    <property type="taxonomic scope" value="Eukaryota"/>
</dbReference>
<dbReference type="EMBL" id="CM002297">
    <property type="protein sequence ID" value="ESW06807.1"/>
    <property type="molecule type" value="Genomic_DNA"/>
</dbReference>
<dbReference type="FunFam" id="1.10.10.60:FF:000002">
    <property type="entry name" value="Myb family transcription factor"/>
    <property type="match status" value="1"/>
</dbReference>
<proteinExistence type="predicted"/>
<dbReference type="InterPro" id="IPR044847">
    <property type="entry name" value="KAN_fam"/>
</dbReference>
<feature type="domain" description="HTH myb-type" evidence="8">
    <location>
        <begin position="57"/>
        <end position="117"/>
    </location>
</feature>
<dbReference type="InterPro" id="IPR006447">
    <property type="entry name" value="Myb_dom_plants"/>
</dbReference>
<evidence type="ECO:0000313" key="9">
    <source>
        <dbReference type="EMBL" id="ESW06807.1"/>
    </source>
</evidence>
<reference evidence="10" key="1">
    <citation type="journal article" date="2014" name="Nat. Genet.">
        <title>A reference genome for common bean and genome-wide analysis of dual domestications.</title>
        <authorList>
            <person name="Schmutz J."/>
            <person name="McClean P.E."/>
            <person name="Mamidi S."/>
            <person name="Wu G.A."/>
            <person name="Cannon S.B."/>
            <person name="Grimwood J."/>
            <person name="Jenkins J."/>
            <person name="Shu S."/>
            <person name="Song Q."/>
            <person name="Chavarro C."/>
            <person name="Torres-Torres M."/>
            <person name="Geffroy V."/>
            <person name="Moghaddam S.M."/>
            <person name="Gao D."/>
            <person name="Abernathy B."/>
            <person name="Barry K."/>
            <person name="Blair M."/>
            <person name="Brick M.A."/>
            <person name="Chovatia M."/>
            <person name="Gepts P."/>
            <person name="Goodstein D.M."/>
            <person name="Gonzales M."/>
            <person name="Hellsten U."/>
            <person name="Hyten D.L."/>
            <person name="Jia G."/>
            <person name="Kelly J.D."/>
            <person name="Kudrna D."/>
            <person name="Lee R."/>
            <person name="Richard M.M."/>
            <person name="Miklas P.N."/>
            <person name="Osorno J.M."/>
            <person name="Rodrigues J."/>
            <person name="Thareau V."/>
            <person name="Urrea C.A."/>
            <person name="Wang M."/>
            <person name="Yu Y."/>
            <person name="Zhang M."/>
            <person name="Wing R.A."/>
            <person name="Cregan P.B."/>
            <person name="Rokhsar D.S."/>
            <person name="Jackson S.A."/>
        </authorList>
    </citation>
    <scope>NUCLEOTIDE SEQUENCE [LARGE SCALE GENOMIC DNA]</scope>
    <source>
        <strain evidence="10">cv. G19833</strain>
    </source>
</reference>
<dbReference type="STRING" id="3885.V7AMH1"/>
<dbReference type="GO" id="GO:0006355">
    <property type="term" value="P:regulation of DNA-templated transcription"/>
    <property type="evidence" value="ECO:0007669"/>
    <property type="project" value="InterPro"/>
</dbReference>
<evidence type="ECO:0000256" key="6">
    <source>
        <dbReference type="ARBA" id="ARBA00023242"/>
    </source>
</evidence>
<dbReference type="SMR" id="V7AMH1"/>
<dbReference type="SUPFAM" id="SSF46689">
    <property type="entry name" value="Homeodomain-like"/>
    <property type="match status" value="1"/>
</dbReference>
<dbReference type="PROSITE" id="PS51294">
    <property type="entry name" value="HTH_MYB"/>
    <property type="match status" value="1"/>
</dbReference>
<evidence type="ECO:0000259" key="8">
    <source>
        <dbReference type="PROSITE" id="PS51294"/>
    </source>
</evidence>
<dbReference type="NCBIfam" id="TIGR01557">
    <property type="entry name" value="myb_SHAQKYF"/>
    <property type="match status" value="1"/>
</dbReference>
<dbReference type="PANTHER" id="PTHR31496:SF3">
    <property type="entry name" value="TRANSCRIPTION REPRESSOR KAN1"/>
    <property type="match status" value="1"/>
</dbReference>
<comment type="subcellular location">
    <subcellularLocation>
        <location evidence="1">Nucleus</location>
    </subcellularLocation>
</comment>
<gene>
    <name evidence="9" type="ORF">PHAVU_010G078400g</name>
</gene>
<dbReference type="OrthoDB" id="551907at2759"/>
<dbReference type="Gene3D" id="1.10.10.60">
    <property type="entry name" value="Homeodomain-like"/>
    <property type="match status" value="1"/>
</dbReference>
<feature type="compositionally biased region" description="Polar residues" evidence="7">
    <location>
        <begin position="7"/>
        <end position="16"/>
    </location>
</feature>
<dbReference type="AlphaFoldDB" id="V7AMH1"/>
<name>V7AMH1_PHAVU</name>
<evidence type="ECO:0000256" key="5">
    <source>
        <dbReference type="ARBA" id="ARBA00023163"/>
    </source>
</evidence>